<dbReference type="GO" id="GO:0046983">
    <property type="term" value="F:protein dimerization activity"/>
    <property type="evidence" value="ECO:0007669"/>
    <property type="project" value="InterPro"/>
</dbReference>
<feature type="compositionally biased region" description="Gly residues" evidence="1">
    <location>
        <begin position="55"/>
        <end position="67"/>
    </location>
</feature>
<gene>
    <name evidence="4" type="ORF">CK203_100255</name>
</gene>
<dbReference type="Pfam" id="PF04937">
    <property type="entry name" value="DUF659"/>
    <property type="match status" value="2"/>
</dbReference>
<evidence type="ECO:0000313" key="4">
    <source>
        <dbReference type="EMBL" id="RVW59742.1"/>
    </source>
</evidence>
<organism evidence="4 5">
    <name type="scientific">Vitis vinifera</name>
    <name type="common">Grape</name>
    <dbReference type="NCBI Taxonomy" id="29760"/>
    <lineage>
        <taxon>Eukaryota</taxon>
        <taxon>Viridiplantae</taxon>
        <taxon>Streptophyta</taxon>
        <taxon>Embryophyta</taxon>
        <taxon>Tracheophyta</taxon>
        <taxon>Spermatophyta</taxon>
        <taxon>Magnoliopsida</taxon>
        <taxon>eudicotyledons</taxon>
        <taxon>Gunneridae</taxon>
        <taxon>Pentapetalae</taxon>
        <taxon>rosids</taxon>
        <taxon>Vitales</taxon>
        <taxon>Vitaceae</taxon>
        <taxon>Viteae</taxon>
        <taxon>Vitis</taxon>
    </lineage>
</organism>
<name>A0A438FIF8_VITVI</name>
<evidence type="ECO:0008006" key="6">
    <source>
        <dbReference type="Google" id="ProtNLM"/>
    </source>
</evidence>
<evidence type="ECO:0000259" key="3">
    <source>
        <dbReference type="Pfam" id="PF05699"/>
    </source>
</evidence>
<dbReference type="InterPro" id="IPR012337">
    <property type="entry name" value="RNaseH-like_sf"/>
</dbReference>
<feature type="region of interest" description="Disordered" evidence="1">
    <location>
        <begin position="387"/>
        <end position="465"/>
    </location>
</feature>
<evidence type="ECO:0000259" key="2">
    <source>
        <dbReference type="Pfam" id="PF04937"/>
    </source>
</evidence>
<feature type="domain" description="DUF659" evidence="2">
    <location>
        <begin position="188"/>
        <end position="252"/>
    </location>
</feature>
<evidence type="ECO:0000313" key="5">
    <source>
        <dbReference type="Proteomes" id="UP000288805"/>
    </source>
</evidence>
<dbReference type="PANTHER" id="PTHR32166:SF74">
    <property type="entry name" value="OS05G0256350 PROTEIN"/>
    <property type="match status" value="1"/>
</dbReference>
<feature type="compositionally biased region" description="Polar residues" evidence="1">
    <location>
        <begin position="39"/>
        <end position="54"/>
    </location>
</feature>
<protein>
    <recommendedName>
        <fullName evidence="6">DUF659 domain-containing protein</fullName>
    </recommendedName>
</protein>
<feature type="region of interest" description="Disordered" evidence="1">
    <location>
        <begin position="35"/>
        <end position="96"/>
    </location>
</feature>
<dbReference type="EMBL" id="QGNW01000879">
    <property type="protein sequence ID" value="RVW59742.1"/>
    <property type="molecule type" value="Genomic_DNA"/>
</dbReference>
<reference evidence="4 5" key="1">
    <citation type="journal article" date="2018" name="PLoS Genet.">
        <title>Population sequencing reveals clonal diversity and ancestral inbreeding in the grapevine cultivar Chardonnay.</title>
        <authorList>
            <person name="Roach M.J."/>
            <person name="Johnson D.L."/>
            <person name="Bohlmann J."/>
            <person name="van Vuuren H.J."/>
            <person name="Jones S.J."/>
            <person name="Pretorius I.S."/>
            <person name="Schmidt S.A."/>
            <person name="Borneman A.R."/>
        </authorList>
    </citation>
    <scope>NUCLEOTIDE SEQUENCE [LARGE SCALE GENOMIC DNA]</scope>
    <source>
        <strain evidence="5">cv. Chardonnay</strain>
        <tissue evidence="4">Leaf</tissue>
    </source>
</reference>
<dbReference type="InterPro" id="IPR008906">
    <property type="entry name" value="HATC_C_dom"/>
</dbReference>
<proteinExistence type="predicted"/>
<dbReference type="PANTHER" id="PTHR32166">
    <property type="entry name" value="OSJNBA0013A04.12 PROTEIN"/>
    <property type="match status" value="1"/>
</dbReference>
<feature type="domain" description="DUF659" evidence="2">
    <location>
        <begin position="145"/>
        <end position="187"/>
    </location>
</feature>
<dbReference type="SUPFAM" id="SSF53098">
    <property type="entry name" value="Ribonuclease H-like"/>
    <property type="match status" value="1"/>
</dbReference>
<comment type="caution">
    <text evidence="4">The sequence shown here is derived from an EMBL/GenBank/DDBJ whole genome shotgun (WGS) entry which is preliminary data.</text>
</comment>
<feature type="domain" description="HAT C-terminal dimerisation" evidence="3">
    <location>
        <begin position="340"/>
        <end position="392"/>
    </location>
</feature>
<dbReference type="InterPro" id="IPR007021">
    <property type="entry name" value="DUF659"/>
</dbReference>
<dbReference type="AlphaFoldDB" id="A0A438FIF8"/>
<feature type="compositionally biased region" description="Acidic residues" evidence="1">
    <location>
        <begin position="451"/>
        <end position="465"/>
    </location>
</feature>
<feature type="compositionally biased region" description="Polar residues" evidence="1">
    <location>
        <begin position="387"/>
        <end position="402"/>
    </location>
</feature>
<dbReference type="Pfam" id="PF05699">
    <property type="entry name" value="Dimer_Tnp_hAT"/>
    <property type="match status" value="1"/>
</dbReference>
<dbReference type="Proteomes" id="UP000288805">
    <property type="component" value="Unassembled WGS sequence"/>
</dbReference>
<sequence>MKPCNKVSEDDRLECKEALANLRIKKTKRNELLQEIGMSPTSMHESALSKTIGTLGSGSGSGSGSVSGSGEPIPRGPMDKFTTSQPRQSTLNSKWKQEERKEVCRKIGRFIYSKGLPFNTVNDPYWFPMIDAVANFGPGFKPPFMHELRTWILKEEVNDLSIIMEDHKKAWKQYGCSIMSDGWTDGKKIGEENVVQVIIDNASNYVNAGMRLMEKRSRLWWTPCAAHCIDLMLEDIGKLNVHATTLSRARQVVKFIYGHTWVLSLMRTFTKNHELIRPAITRFATAFLTLQSLYKQKQALIAMFSSEKWCSSTWAKKLDSYDQAMGEFGSRIAIDSRTLRSPTSWWMRFGGSTPELQKFAIRVLSLTCSASGCERNWSTFESVVSSNSQETQASSDHMVSSHSYKRKHNEVPSTSGGKGKEKELNLTPIDEDEDLDEMGIHDSGHFPTIDTLDEDDDDLGEEDLS</sequence>
<evidence type="ECO:0000256" key="1">
    <source>
        <dbReference type="SAM" id="MobiDB-lite"/>
    </source>
</evidence>
<feature type="compositionally biased region" description="Polar residues" evidence="1">
    <location>
        <begin position="81"/>
        <end position="94"/>
    </location>
</feature>
<accession>A0A438FIF8</accession>